<proteinExistence type="predicted"/>
<accession>A0A329MX45</accession>
<gene>
    <name evidence="2" type="ORF">DQG23_05275</name>
</gene>
<dbReference type="Proteomes" id="UP000250369">
    <property type="component" value="Unassembled WGS sequence"/>
</dbReference>
<keyword evidence="1" id="KW-0472">Membrane</keyword>
<evidence type="ECO:0000313" key="3">
    <source>
        <dbReference type="Proteomes" id="UP000250369"/>
    </source>
</evidence>
<keyword evidence="1" id="KW-0812">Transmembrane</keyword>
<dbReference type="EMBL" id="QMFB01000002">
    <property type="protein sequence ID" value="RAV22357.1"/>
    <property type="molecule type" value="Genomic_DNA"/>
</dbReference>
<evidence type="ECO:0000256" key="1">
    <source>
        <dbReference type="SAM" id="Phobius"/>
    </source>
</evidence>
<organism evidence="2 3">
    <name type="scientific">Paenibacillus contaminans</name>
    <dbReference type="NCBI Taxonomy" id="450362"/>
    <lineage>
        <taxon>Bacteria</taxon>
        <taxon>Bacillati</taxon>
        <taxon>Bacillota</taxon>
        <taxon>Bacilli</taxon>
        <taxon>Bacillales</taxon>
        <taxon>Paenibacillaceae</taxon>
        <taxon>Paenibacillus</taxon>
    </lineage>
</organism>
<keyword evidence="1" id="KW-1133">Transmembrane helix</keyword>
<feature type="transmembrane region" description="Helical" evidence="1">
    <location>
        <begin position="6"/>
        <end position="24"/>
    </location>
</feature>
<sequence length="60" mass="6906">MHGFCYFALLFFGNFASILTFLEFHRGRSQVNNPKGKKMDAMFIFFPFFCAEKNGQVGVT</sequence>
<dbReference type="AlphaFoldDB" id="A0A329MX45"/>
<reference evidence="2 3" key="1">
    <citation type="journal article" date="2009" name="Int. J. Syst. Evol. Microbiol.">
        <title>Paenibacillus contaminans sp. nov., isolated from a contaminated laboratory plate.</title>
        <authorList>
            <person name="Chou J.H."/>
            <person name="Lee J.H."/>
            <person name="Lin M.C."/>
            <person name="Chang P.S."/>
            <person name="Arun A.B."/>
            <person name="Young C.C."/>
            <person name="Chen W.M."/>
        </authorList>
    </citation>
    <scope>NUCLEOTIDE SEQUENCE [LARGE SCALE GENOMIC DNA]</scope>
    <source>
        <strain evidence="2 3">CKOBP-6</strain>
    </source>
</reference>
<keyword evidence="3" id="KW-1185">Reference proteome</keyword>
<protein>
    <submittedName>
        <fullName evidence="2">Uncharacterized protein</fullName>
    </submittedName>
</protein>
<name>A0A329MX45_9BACL</name>
<comment type="caution">
    <text evidence="2">The sequence shown here is derived from an EMBL/GenBank/DDBJ whole genome shotgun (WGS) entry which is preliminary data.</text>
</comment>
<evidence type="ECO:0000313" key="2">
    <source>
        <dbReference type="EMBL" id="RAV22357.1"/>
    </source>
</evidence>